<feature type="compositionally biased region" description="Polar residues" evidence="6">
    <location>
        <begin position="56"/>
        <end position="70"/>
    </location>
</feature>
<dbReference type="PANTHER" id="PTHR46383:SF1">
    <property type="entry name" value="ASPARTATE AMINOTRANSFERASE"/>
    <property type="match status" value="1"/>
</dbReference>
<dbReference type="InterPro" id="IPR015421">
    <property type="entry name" value="PyrdxlP-dep_Trfase_major"/>
</dbReference>
<dbReference type="PROSITE" id="PS50048">
    <property type="entry name" value="ZN2_CY6_FUNGAL_2"/>
    <property type="match status" value="1"/>
</dbReference>
<dbReference type="SMART" id="SM00066">
    <property type="entry name" value="GAL4"/>
    <property type="match status" value="1"/>
</dbReference>
<feature type="region of interest" description="Disordered" evidence="6">
    <location>
        <begin position="252"/>
        <end position="340"/>
    </location>
</feature>
<dbReference type="GO" id="GO:0000981">
    <property type="term" value="F:DNA-binding transcription factor activity, RNA polymerase II-specific"/>
    <property type="evidence" value="ECO:0007669"/>
    <property type="project" value="InterPro"/>
</dbReference>
<feature type="region of interest" description="Disordered" evidence="6">
    <location>
        <begin position="487"/>
        <end position="587"/>
    </location>
</feature>
<feature type="compositionally biased region" description="Basic and acidic residues" evidence="6">
    <location>
        <begin position="499"/>
        <end position="512"/>
    </location>
</feature>
<dbReference type="InterPro" id="IPR036864">
    <property type="entry name" value="Zn2-C6_fun-type_DNA-bd_sf"/>
</dbReference>
<keyword evidence="4 8" id="KW-0808">Transferase</keyword>
<dbReference type="InterPro" id="IPR004839">
    <property type="entry name" value="Aminotransferase_I/II_large"/>
</dbReference>
<feature type="region of interest" description="Disordered" evidence="6">
    <location>
        <begin position="56"/>
        <end position="105"/>
    </location>
</feature>
<dbReference type="CDD" id="cd00067">
    <property type="entry name" value="GAL4"/>
    <property type="match status" value="1"/>
</dbReference>
<evidence type="ECO:0000256" key="6">
    <source>
        <dbReference type="SAM" id="MobiDB-lite"/>
    </source>
</evidence>
<dbReference type="SUPFAM" id="SSF53383">
    <property type="entry name" value="PLP-dependent transferases"/>
    <property type="match status" value="1"/>
</dbReference>
<evidence type="ECO:0000256" key="3">
    <source>
        <dbReference type="ARBA" id="ARBA00022576"/>
    </source>
</evidence>
<gene>
    <name evidence="8" type="ORF">RhiXN_04483</name>
</gene>
<dbReference type="Gene3D" id="4.10.240.10">
    <property type="entry name" value="Zn(2)-C6 fungal-type DNA-binding domain"/>
    <property type="match status" value="1"/>
</dbReference>
<dbReference type="InterPro" id="IPR015424">
    <property type="entry name" value="PyrdxlP-dep_Trfase"/>
</dbReference>
<dbReference type="Gene3D" id="3.40.640.10">
    <property type="entry name" value="Type I PLP-dependent aspartate aminotransferase-like (Major domain)"/>
    <property type="match status" value="1"/>
</dbReference>
<keyword evidence="3 8" id="KW-0032">Aminotransferase</keyword>
<evidence type="ECO:0000313" key="8">
    <source>
        <dbReference type="EMBL" id="QRW16482.1"/>
    </source>
</evidence>
<proteinExistence type="inferred from homology"/>
<comment type="similarity">
    <text evidence="2">Belongs to the class-I pyridoxal-phosphate-dependent aminotransferase family.</text>
</comment>
<dbReference type="InterPro" id="IPR001138">
    <property type="entry name" value="Zn2Cys6_DnaBD"/>
</dbReference>
<dbReference type="GO" id="GO:0008483">
    <property type="term" value="F:transaminase activity"/>
    <property type="evidence" value="ECO:0007669"/>
    <property type="project" value="UniProtKB-KW"/>
</dbReference>
<dbReference type="CDD" id="cd00609">
    <property type="entry name" value="AAT_like"/>
    <property type="match status" value="1"/>
</dbReference>
<dbReference type="GO" id="GO:0030170">
    <property type="term" value="F:pyridoxal phosphate binding"/>
    <property type="evidence" value="ECO:0007669"/>
    <property type="project" value="InterPro"/>
</dbReference>
<dbReference type="AlphaFoldDB" id="A0A8H8STM9"/>
<feature type="compositionally biased region" description="Low complexity" evidence="6">
    <location>
        <begin position="85"/>
        <end position="99"/>
    </location>
</feature>
<feature type="compositionally biased region" description="Basic residues" evidence="6">
    <location>
        <begin position="487"/>
        <end position="498"/>
    </location>
</feature>
<evidence type="ECO:0000256" key="5">
    <source>
        <dbReference type="ARBA" id="ARBA00022898"/>
    </source>
</evidence>
<dbReference type="InterPro" id="IPR050596">
    <property type="entry name" value="AspAT/PAT-like"/>
</dbReference>
<dbReference type="EMBL" id="CP059658">
    <property type="protein sequence ID" value="QRW16482.1"/>
    <property type="molecule type" value="Genomic_DNA"/>
</dbReference>
<dbReference type="Pfam" id="PF00172">
    <property type="entry name" value="Zn_clus"/>
    <property type="match status" value="1"/>
</dbReference>
<feature type="compositionally biased region" description="Low complexity" evidence="6">
    <location>
        <begin position="550"/>
        <end position="561"/>
    </location>
</feature>
<dbReference type="Proteomes" id="UP000650533">
    <property type="component" value="Chromosome 1"/>
</dbReference>
<dbReference type="RefSeq" id="XP_043176719.1">
    <property type="nucleotide sequence ID" value="XM_043324300.1"/>
</dbReference>
<dbReference type="PANTHER" id="PTHR46383">
    <property type="entry name" value="ASPARTATE AMINOTRANSFERASE"/>
    <property type="match status" value="1"/>
</dbReference>
<keyword evidence="5" id="KW-0663">Pyridoxal phosphate</keyword>
<protein>
    <submittedName>
        <fullName evidence="8">Aminotransferase class I and II protein</fullName>
    </submittedName>
</protein>
<evidence type="ECO:0000259" key="7">
    <source>
        <dbReference type="PROSITE" id="PS50048"/>
    </source>
</evidence>
<dbReference type="SUPFAM" id="SSF57701">
    <property type="entry name" value="Zn2/Cys6 DNA-binding domain"/>
    <property type="match status" value="1"/>
</dbReference>
<dbReference type="GO" id="GO:0008270">
    <property type="term" value="F:zinc ion binding"/>
    <property type="evidence" value="ECO:0007669"/>
    <property type="project" value="InterPro"/>
</dbReference>
<dbReference type="PROSITE" id="PS00463">
    <property type="entry name" value="ZN2_CY6_FUNGAL_1"/>
    <property type="match status" value="1"/>
</dbReference>
<evidence type="ECO:0000256" key="2">
    <source>
        <dbReference type="ARBA" id="ARBA00007441"/>
    </source>
</evidence>
<dbReference type="GO" id="GO:0006520">
    <property type="term" value="P:amino acid metabolic process"/>
    <property type="evidence" value="ECO:0007669"/>
    <property type="project" value="InterPro"/>
</dbReference>
<comment type="cofactor">
    <cofactor evidence="1">
        <name>pyridoxal 5'-phosphate</name>
        <dbReference type="ChEBI" id="CHEBI:597326"/>
    </cofactor>
</comment>
<reference evidence="8" key="1">
    <citation type="submission" date="2020-05" db="EMBL/GenBank/DDBJ databases">
        <title>Evolutionary and genomic comparisons of hybrid uninucleate and nonhybrid Rhizoctonia fungi.</title>
        <authorList>
            <person name="Li C."/>
            <person name="Chen X."/>
        </authorList>
    </citation>
    <scope>NUCLEOTIDE SEQUENCE</scope>
    <source>
        <strain evidence="8">AG-1 IA</strain>
    </source>
</reference>
<evidence type="ECO:0000256" key="1">
    <source>
        <dbReference type="ARBA" id="ARBA00001933"/>
    </source>
</evidence>
<dbReference type="KEGG" id="rsx:RhiXN_04483"/>
<feature type="compositionally biased region" description="Low complexity" evidence="6">
    <location>
        <begin position="514"/>
        <end position="527"/>
    </location>
</feature>
<evidence type="ECO:0000313" key="9">
    <source>
        <dbReference type="Proteomes" id="UP000650533"/>
    </source>
</evidence>
<evidence type="ECO:0000256" key="4">
    <source>
        <dbReference type="ARBA" id="ARBA00022679"/>
    </source>
</evidence>
<feature type="domain" description="Zn(2)-C6 fungal-type" evidence="7">
    <location>
        <begin position="216"/>
        <end position="246"/>
    </location>
</feature>
<dbReference type="Pfam" id="PF00155">
    <property type="entry name" value="Aminotran_1_2"/>
    <property type="match status" value="1"/>
</dbReference>
<name>A0A8H8STM9_9AGAM</name>
<dbReference type="GeneID" id="67026763"/>
<sequence>MNTFLSEHSGQDSPASFNQGMYDWHSEHLPASQAPYSGVGMQPGYSEHEFTMASGPQFQYNPSMPLQQRPSFGVLPPANDVDYRGSSPHSAPPSGGNSPWSTGSVPAQEVMYHPDIEISKFNRGSRGSMNSLSLTSMRTSHALSNGHAYTSKMGMRPHALSVSNMGPNEEQPWNLIPCSMPFAQDGVGSTGIPGVAGTSFFLRSPTPTKRQRTNQACEKCRERKAKCNGARPTCQRCAARGHICEYAKERRMRGPNKTGRRGSQADIEDPIDSPGRPATSLDLDVSETTGHRDESPASSRPGSRRSSSEVAQGEPGSLSASKSTSGSPEPQLRSGASAPISLPILSNGNLSLAQYRTDSSAARHPVTPSAYLLNQSLGVWNHTGETQTATGLGISEHRTREDAVSSDFPSGDIQTLHYSVSDVSSSSTPITPDRFDYAWPSDNHSPQQNTFAYVHNDKSMLPIPEFDGESNSLGELPVVKLHSFLHKLTHPRSRSRERKKSEDKESSAHGNERPSSPHQHQHPQPYSETPKAQSSAHPIGHMSTLGVATPSLQRSRSPSPLHLKARHSHKGLPQTVNPDEETVPGIQHPGSTGVIYCTDRAMANGFSYGDPAWANLDIPDAPPRPQTVNLPHDSLEYAPTTGVKELRKAVADLYNHTYRQGKKSQYTYENVCIVPGGRAGLSRVAAVIGDVYCGYQVPEYTTYSEVLSVFKRLVPIPTALTPESRYKIDINQAKKDIGSQGLQVIVASNPRNPTAMVVRGEELRDLVRLCENHCTVVLDEFYSWYIYSDDEKEAGVSVSAAAYVEDVDDDAVVIIDGLTKNWRLPGWRVCWVVGPRNLISALSQSGSFLDGGANHPLQLAAVPLLDPEYVKQSKLALQKHFRAKRDHVLKRLEKIGLPVAITPESTFYIWLDLRALPAPLNDGLTFFEELLKEKTIVVPGIFFEINPAHRRDLFSSPCHHFVRISYGPPLADLDKGLDAIERVFRRAKREGLDNIGSFVIGGLVKSPTEGHFPGVAH</sequence>
<feature type="compositionally biased region" description="Low complexity" evidence="6">
    <location>
        <begin position="317"/>
        <end position="327"/>
    </location>
</feature>
<accession>A0A8H8STM9</accession>
<organism evidence="8 9">
    <name type="scientific">Rhizoctonia solani</name>
    <dbReference type="NCBI Taxonomy" id="456999"/>
    <lineage>
        <taxon>Eukaryota</taxon>
        <taxon>Fungi</taxon>
        <taxon>Dikarya</taxon>
        <taxon>Basidiomycota</taxon>
        <taxon>Agaricomycotina</taxon>
        <taxon>Agaricomycetes</taxon>
        <taxon>Cantharellales</taxon>
        <taxon>Ceratobasidiaceae</taxon>
        <taxon>Rhizoctonia</taxon>
    </lineage>
</organism>
<feature type="compositionally biased region" description="Low complexity" evidence="6">
    <location>
        <begin position="296"/>
        <end position="305"/>
    </location>
</feature>